<protein>
    <submittedName>
        <fullName evidence="1">Uncharacterized protein</fullName>
    </submittedName>
</protein>
<reference evidence="1" key="1">
    <citation type="journal article" date="2022" name="bioRxiv">
        <title>Sequencing and chromosome-scale assembly of the giantPleurodeles waltlgenome.</title>
        <authorList>
            <person name="Brown T."/>
            <person name="Elewa A."/>
            <person name="Iarovenko S."/>
            <person name="Subramanian E."/>
            <person name="Araus A.J."/>
            <person name="Petzold A."/>
            <person name="Susuki M."/>
            <person name="Suzuki K.-i.T."/>
            <person name="Hayashi T."/>
            <person name="Toyoda A."/>
            <person name="Oliveira C."/>
            <person name="Osipova E."/>
            <person name="Leigh N.D."/>
            <person name="Simon A."/>
            <person name="Yun M.H."/>
        </authorList>
    </citation>
    <scope>NUCLEOTIDE SEQUENCE</scope>
    <source>
        <strain evidence="1">20211129_DDA</strain>
        <tissue evidence="1">Liver</tissue>
    </source>
</reference>
<sequence length="63" mass="7371">MHFEKVYDWEAGTTASKYAFVRCLRKLKKSYYEEDIELINFDEDYVGDPGALHVPEDIVLALK</sequence>
<name>A0AAV7PJW1_PLEWA</name>
<comment type="caution">
    <text evidence="1">The sequence shown here is derived from an EMBL/GenBank/DDBJ whole genome shotgun (WGS) entry which is preliminary data.</text>
</comment>
<keyword evidence="2" id="KW-1185">Reference proteome</keyword>
<gene>
    <name evidence="1" type="ORF">NDU88_005547</name>
</gene>
<accession>A0AAV7PJW1</accession>
<feature type="non-terminal residue" evidence="1">
    <location>
        <position position="63"/>
    </location>
</feature>
<evidence type="ECO:0000313" key="2">
    <source>
        <dbReference type="Proteomes" id="UP001066276"/>
    </source>
</evidence>
<evidence type="ECO:0000313" key="1">
    <source>
        <dbReference type="EMBL" id="KAJ1127144.1"/>
    </source>
</evidence>
<dbReference type="EMBL" id="JANPWB010000011">
    <property type="protein sequence ID" value="KAJ1127144.1"/>
    <property type="molecule type" value="Genomic_DNA"/>
</dbReference>
<dbReference type="Proteomes" id="UP001066276">
    <property type="component" value="Chromosome 7"/>
</dbReference>
<proteinExistence type="predicted"/>
<organism evidence="1 2">
    <name type="scientific">Pleurodeles waltl</name>
    <name type="common">Iberian ribbed newt</name>
    <dbReference type="NCBI Taxonomy" id="8319"/>
    <lineage>
        <taxon>Eukaryota</taxon>
        <taxon>Metazoa</taxon>
        <taxon>Chordata</taxon>
        <taxon>Craniata</taxon>
        <taxon>Vertebrata</taxon>
        <taxon>Euteleostomi</taxon>
        <taxon>Amphibia</taxon>
        <taxon>Batrachia</taxon>
        <taxon>Caudata</taxon>
        <taxon>Salamandroidea</taxon>
        <taxon>Salamandridae</taxon>
        <taxon>Pleurodelinae</taxon>
        <taxon>Pleurodeles</taxon>
    </lineage>
</organism>
<dbReference type="AlphaFoldDB" id="A0AAV7PJW1"/>